<keyword evidence="2" id="KW-1185">Reference proteome</keyword>
<evidence type="ECO:0000313" key="2">
    <source>
        <dbReference type="Proteomes" id="UP000007305"/>
    </source>
</evidence>
<dbReference type="InParanoid" id="A0A804PFT1"/>
<dbReference type="AlphaFoldDB" id="A0A804PFT1"/>
<sequence>MAAPSLSRGGCRRHLTLGARHLPSRHLPHGSKPMAFLVLASPSRSYLQRWLPSPPRGVFSVAAPRVIPLAGVLDYSAMEVAAPSFPHLPPSVLSSAPLLPTPVPPMDAAPSLSSLPLAAMELAPAQVRLPLFPLSLLAAGVPSPVRWTAAASFSSLAFVPAPAMEVVEHVAEVTEKLAADAASSMPENGSLHKVAVEVECVAEAMDKDAHKVEAVNDKSDNSSDLPFFGTKSTYLRHQFNLTSTDAVISPLWLVQIGPDQIEALYQYAIQILVILNPRSGHGRSSKVFHGKVEPIFKVLHNRTS</sequence>
<name>A0A804PFT1_MAIZE</name>
<reference evidence="1" key="3">
    <citation type="submission" date="2021-05" db="UniProtKB">
        <authorList>
            <consortium name="EnsemblPlants"/>
        </authorList>
    </citation>
    <scope>IDENTIFICATION</scope>
    <source>
        <strain evidence="1">cv. B73</strain>
    </source>
</reference>
<dbReference type="Gramene" id="Zm00001eb234800_T001">
    <property type="protein sequence ID" value="Zm00001eb234800_P001"/>
    <property type="gene ID" value="Zm00001eb234800"/>
</dbReference>
<dbReference type="Proteomes" id="UP000007305">
    <property type="component" value="Chromosome 5"/>
</dbReference>
<accession>A0A804PFT1</accession>
<reference evidence="2" key="1">
    <citation type="journal article" date="2009" name="Science">
        <title>The B73 maize genome: complexity, diversity, and dynamics.</title>
        <authorList>
            <person name="Schnable P.S."/>
            <person name="Ware D."/>
            <person name="Fulton R.S."/>
            <person name="Stein J.C."/>
            <person name="Wei F."/>
            <person name="Pasternak S."/>
            <person name="Liang C."/>
            <person name="Zhang J."/>
            <person name="Fulton L."/>
            <person name="Graves T.A."/>
            <person name="Minx P."/>
            <person name="Reily A.D."/>
            <person name="Courtney L."/>
            <person name="Kruchowski S.S."/>
            <person name="Tomlinson C."/>
            <person name="Strong C."/>
            <person name="Delehaunty K."/>
            <person name="Fronick C."/>
            <person name="Courtney B."/>
            <person name="Rock S.M."/>
            <person name="Belter E."/>
            <person name="Du F."/>
            <person name="Kim K."/>
            <person name="Abbott R.M."/>
            <person name="Cotton M."/>
            <person name="Levy A."/>
            <person name="Marchetto P."/>
            <person name="Ochoa K."/>
            <person name="Jackson S.M."/>
            <person name="Gillam B."/>
            <person name="Chen W."/>
            <person name="Yan L."/>
            <person name="Higginbotham J."/>
            <person name="Cardenas M."/>
            <person name="Waligorski J."/>
            <person name="Applebaum E."/>
            <person name="Phelps L."/>
            <person name="Falcone J."/>
            <person name="Kanchi K."/>
            <person name="Thane T."/>
            <person name="Scimone A."/>
            <person name="Thane N."/>
            <person name="Henke J."/>
            <person name="Wang T."/>
            <person name="Ruppert J."/>
            <person name="Shah N."/>
            <person name="Rotter K."/>
            <person name="Hodges J."/>
            <person name="Ingenthron E."/>
            <person name="Cordes M."/>
            <person name="Kohlberg S."/>
            <person name="Sgro J."/>
            <person name="Delgado B."/>
            <person name="Mead K."/>
            <person name="Chinwalla A."/>
            <person name="Leonard S."/>
            <person name="Crouse K."/>
            <person name="Collura K."/>
            <person name="Kudrna D."/>
            <person name="Currie J."/>
            <person name="He R."/>
            <person name="Angelova A."/>
            <person name="Rajasekar S."/>
            <person name="Mueller T."/>
            <person name="Lomeli R."/>
            <person name="Scara G."/>
            <person name="Ko A."/>
            <person name="Delaney K."/>
            <person name="Wissotski M."/>
            <person name="Lopez G."/>
            <person name="Campos D."/>
            <person name="Braidotti M."/>
            <person name="Ashley E."/>
            <person name="Golser W."/>
            <person name="Kim H."/>
            <person name="Lee S."/>
            <person name="Lin J."/>
            <person name="Dujmic Z."/>
            <person name="Kim W."/>
            <person name="Talag J."/>
            <person name="Zuccolo A."/>
            <person name="Fan C."/>
            <person name="Sebastian A."/>
            <person name="Kramer M."/>
            <person name="Spiegel L."/>
            <person name="Nascimento L."/>
            <person name="Zutavern T."/>
            <person name="Miller B."/>
            <person name="Ambroise C."/>
            <person name="Muller S."/>
            <person name="Spooner W."/>
            <person name="Narechania A."/>
            <person name="Ren L."/>
            <person name="Wei S."/>
            <person name="Kumari S."/>
            <person name="Faga B."/>
            <person name="Levy M.J."/>
            <person name="McMahan L."/>
            <person name="Van Buren P."/>
            <person name="Vaughn M.W."/>
            <person name="Ying K."/>
            <person name="Yeh C.-T."/>
            <person name="Emrich S.J."/>
            <person name="Jia Y."/>
            <person name="Kalyanaraman A."/>
            <person name="Hsia A.-P."/>
            <person name="Barbazuk W.B."/>
            <person name="Baucom R.S."/>
            <person name="Brutnell T.P."/>
            <person name="Carpita N.C."/>
            <person name="Chaparro C."/>
            <person name="Chia J.-M."/>
            <person name="Deragon J.-M."/>
            <person name="Estill J.C."/>
            <person name="Fu Y."/>
            <person name="Jeddeloh J.A."/>
            <person name="Han Y."/>
            <person name="Lee H."/>
            <person name="Li P."/>
            <person name="Lisch D.R."/>
            <person name="Liu S."/>
            <person name="Liu Z."/>
            <person name="Nagel D.H."/>
            <person name="McCann M.C."/>
            <person name="SanMiguel P."/>
            <person name="Myers A.M."/>
            <person name="Nettleton D."/>
            <person name="Nguyen J."/>
            <person name="Penning B.W."/>
            <person name="Ponnala L."/>
            <person name="Schneider K.L."/>
            <person name="Schwartz D.C."/>
            <person name="Sharma A."/>
            <person name="Soderlund C."/>
            <person name="Springer N.M."/>
            <person name="Sun Q."/>
            <person name="Wang H."/>
            <person name="Waterman M."/>
            <person name="Westerman R."/>
            <person name="Wolfgruber T.K."/>
            <person name="Yang L."/>
            <person name="Yu Y."/>
            <person name="Zhang L."/>
            <person name="Zhou S."/>
            <person name="Zhu Q."/>
            <person name="Bennetzen J.L."/>
            <person name="Dawe R.K."/>
            <person name="Jiang J."/>
            <person name="Jiang N."/>
            <person name="Presting G.G."/>
            <person name="Wessler S.R."/>
            <person name="Aluru S."/>
            <person name="Martienssen R.A."/>
            <person name="Clifton S.W."/>
            <person name="McCombie W.R."/>
            <person name="Wing R.A."/>
            <person name="Wilson R.K."/>
        </authorList>
    </citation>
    <scope>NUCLEOTIDE SEQUENCE [LARGE SCALE GENOMIC DNA]</scope>
    <source>
        <strain evidence="2">cv. B73</strain>
    </source>
</reference>
<evidence type="ECO:0000313" key="1">
    <source>
        <dbReference type="EnsemblPlants" id="Zm00001eb234800_P001"/>
    </source>
</evidence>
<protein>
    <submittedName>
        <fullName evidence="1">Uncharacterized protein</fullName>
    </submittedName>
</protein>
<dbReference type="EnsemblPlants" id="Zm00001eb234800_T001">
    <property type="protein sequence ID" value="Zm00001eb234800_P001"/>
    <property type="gene ID" value="Zm00001eb234800"/>
</dbReference>
<reference evidence="1" key="2">
    <citation type="submission" date="2019-07" db="EMBL/GenBank/DDBJ databases">
        <authorList>
            <person name="Seetharam A."/>
            <person name="Woodhouse M."/>
            <person name="Cannon E."/>
        </authorList>
    </citation>
    <scope>NUCLEOTIDE SEQUENCE [LARGE SCALE GENOMIC DNA]</scope>
    <source>
        <strain evidence="1">cv. B73</strain>
    </source>
</reference>
<organism evidence="1 2">
    <name type="scientific">Zea mays</name>
    <name type="common">Maize</name>
    <dbReference type="NCBI Taxonomy" id="4577"/>
    <lineage>
        <taxon>Eukaryota</taxon>
        <taxon>Viridiplantae</taxon>
        <taxon>Streptophyta</taxon>
        <taxon>Embryophyta</taxon>
        <taxon>Tracheophyta</taxon>
        <taxon>Spermatophyta</taxon>
        <taxon>Magnoliopsida</taxon>
        <taxon>Liliopsida</taxon>
        <taxon>Poales</taxon>
        <taxon>Poaceae</taxon>
        <taxon>PACMAD clade</taxon>
        <taxon>Panicoideae</taxon>
        <taxon>Andropogonodae</taxon>
        <taxon>Andropogoneae</taxon>
        <taxon>Tripsacinae</taxon>
        <taxon>Zea</taxon>
    </lineage>
</organism>
<dbReference type="PANTHER" id="PTHR33735:SF2">
    <property type="entry name" value="OS09G0468900 PROTEIN"/>
    <property type="match status" value="1"/>
</dbReference>
<proteinExistence type="predicted"/>
<dbReference type="PANTHER" id="PTHR33735">
    <property type="entry name" value="EXPRESSED PROTEIN"/>
    <property type="match status" value="1"/>
</dbReference>